<accession>A0ACC0J0W7</accession>
<proteinExistence type="predicted"/>
<name>A0ACC0J0W7_9ERIC</name>
<dbReference type="Proteomes" id="UP001060215">
    <property type="component" value="Chromosome 1"/>
</dbReference>
<gene>
    <name evidence="1" type="ORF">LOK49_LG01G00217</name>
</gene>
<dbReference type="EMBL" id="CM045758">
    <property type="protein sequence ID" value="KAI8031126.1"/>
    <property type="molecule type" value="Genomic_DNA"/>
</dbReference>
<reference evidence="1 2" key="1">
    <citation type="journal article" date="2022" name="Plant J.">
        <title>Chromosome-level genome of Camellia lanceoleosa provides a valuable resource for understanding genome evolution and self-incompatibility.</title>
        <authorList>
            <person name="Gong W."/>
            <person name="Xiao S."/>
            <person name="Wang L."/>
            <person name="Liao Z."/>
            <person name="Chang Y."/>
            <person name="Mo W."/>
            <person name="Hu G."/>
            <person name="Li W."/>
            <person name="Zhao G."/>
            <person name="Zhu H."/>
            <person name="Hu X."/>
            <person name="Ji K."/>
            <person name="Xiang X."/>
            <person name="Song Q."/>
            <person name="Yuan D."/>
            <person name="Jin S."/>
            <person name="Zhang L."/>
        </authorList>
    </citation>
    <scope>NUCLEOTIDE SEQUENCE [LARGE SCALE GENOMIC DNA]</scope>
    <source>
        <strain evidence="1">SQ_2022a</strain>
    </source>
</reference>
<protein>
    <submittedName>
        <fullName evidence="1">LRR receptor-like serine/threonine-protein kinase</fullName>
    </submittedName>
</protein>
<organism evidence="1 2">
    <name type="scientific">Camellia lanceoleosa</name>
    <dbReference type="NCBI Taxonomy" id="1840588"/>
    <lineage>
        <taxon>Eukaryota</taxon>
        <taxon>Viridiplantae</taxon>
        <taxon>Streptophyta</taxon>
        <taxon>Embryophyta</taxon>
        <taxon>Tracheophyta</taxon>
        <taxon>Spermatophyta</taxon>
        <taxon>Magnoliopsida</taxon>
        <taxon>eudicotyledons</taxon>
        <taxon>Gunneridae</taxon>
        <taxon>Pentapetalae</taxon>
        <taxon>asterids</taxon>
        <taxon>Ericales</taxon>
        <taxon>Theaceae</taxon>
        <taxon>Camellia</taxon>
    </lineage>
</organism>
<keyword evidence="2" id="KW-1185">Reference proteome</keyword>
<evidence type="ECO:0000313" key="1">
    <source>
        <dbReference type="EMBL" id="KAI8031126.1"/>
    </source>
</evidence>
<evidence type="ECO:0000313" key="2">
    <source>
        <dbReference type="Proteomes" id="UP001060215"/>
    </source>
</evidence>
<comment type="caution">
    <text evidence="1">The sequence shown here is derived from an EMBL/GenBank/DDBJ whole genome shotgun (WGS) entry which is preliminary data.</text>
</comment>
<sequence>MEIGNLKNIETLDVSGNMLSGVIPSTIGSCVKLESLKMASNNFRGILPSSLSSLRGIRVLDLSHNNLSGQIPNYLESFVFLENLNLSFNDFEGVVPTTGLFKNATVVSVKGNNKLCGGILELQLPSCNSQGSKMKKSSLTLKRKILIAFGVLGLIFVLSFLFFTWSRKSKKIPSSMFLADRFPKVFRMRVSYQSLLKATNGFSHANLIGGGSFSSVYKGILEQDGPVVAVKVLNIQFRGASKSFIAECEALRRIKHRNLVKVLTVCSGVDYNGNDFKALVYEFMVNGSLEEWLYSKENEGEEQRESRNLSLPQKLNIAIDVASALNYLHHHCQETIVHCDLKPSNVLLDIEMNGHVGDFGLARLLSEATYNNSSANQSSSIGVRGSIGYVAPASLPTHLRIRKYTRHGRSLSATQQMHFISNSSFHAAPSLRPR</sequence>